<keyword evidence="2" id="KW-1185">Reference proteome</keyword>
<evidence type="ECO:0000313" key="2">
    <source>
        <dbReference type="Proteomes" id="UP000265520"/>
    </source>
</evidence>
<dbReference type="EMBL" id="LXQA010246910">
    <property type="protein sequence ID" value="MCI37652.1"/>
    <property type="molecule type" value="Genomic_DNA"/>
</dbReference>
<dbReference type="Proteomes" id="UP000265520">
    <property type="component" value="Unassembled WGS sequence"/>
</dbReference>
<comment type="caution">
    <text evidence="1">The sequence shown here is derived from an EMBL/GenBank/DDBJ whole genome shotgun (WGS) entry which is preliminary data.</text>
</comment>
<name>A0A392RN67_9FABA</name>
<organism evidence="1 2">
    <name type="scientific">Trifolium medium</name>
    <dbReference type="NCBI Taxonomy" id="97028"/>
    <lineage>
        <taxon>Eukaryota</taxon>
        <taxon>Viridiplantae</taxon>
        <taxon>Streptophyta</taxon>
        <taxon>Embryophyta</taxon>
        <taxon>Tracheophyta</taxon>
        <taxon>Spermatophyta</taxon>
        <taxon>Magnoliopsida</taxon>
        <taxon>eudicotyledons</taxon>
        <taxon>Gunneridae</taxon>
        <taxon>Pentapetalae</taxon>
        <taxon>rosids</taxon>
        <taxon>fabids</taxon>
        <taxon>Fabales</taxon>
        <taxon>Fabaceae</taxon>
        <taxon>Papilionoideae</taxon>
        <taxon>50 kb inversion clade</taxon>
        <taxon>NPAAA clade</taxon>
        <taxon>Hologalegina</taxon>
        <taxon>IRL clade</taxon>
        <taxon>Trifolieae</taxon>
        <taxon>Trifolium</taxon>
    </lineage>
</organism>
<sequence>PHAWAAPNCLSQRDDVHVVQRHVFESASSQRPRVDYAVLQHHETACSQNLRETALLHDLPPCVNQPAAVADGLCWRMQDDGACQKNDDGWIAVIGQTLHHTVPAANL</sequence>
<evidence type="ECO:0000313" key="1">
    <source>
        <dbReference type="EMBL" id="MCI37652.1"/>
    </source>
</evidence>
<protein>
    <submittedName>
        <fullName evidence="1">Uncharacterized protein</fullName>
    </submittedName>
</protein>
<reference evidence="1 2" key="1">
    <citation type="journal article" date="2018" name="Front. Plant Sci.">
        <title>Red Clover (Trifolium pratense) and Zigzag Clover (T. medium) - A Picture of Genomic Similarities and Differences.</title>
        <authorList>
            <person name="Dluhosova J."/>
            <person name="Istvanek J."/>
            <person name="Nedelnik J."/>
            <person name="Repkova J."/>
        </authorList>
    </citation>
    <scope>NUCLEOTIDE SEQUENCE [LARGE SCALE GENOMIC DNA]</scope>
    <source>
        <strain evidence="2">cv. 10/8</strain>
        <tissue evidence="1">Leaf</tissue>
    </source>
</reference>
<feature type="non-terminal residue" evidence="1">
    <location>
        <position position="1"/>
    </location>
</feature>
<dbReference type="AlphaFoldDB" id="A0A392RN67"/>
<proteinExistence type="predicted"/>
<accession>A0A392RN67</accession>